<dbReference type="EMBL" id="CP076128">
    <property type="protein sequence ID" value="QWG05833.1"/>
    <property type="molecule type" value="Genomic_DNA"/>
</dbReference>
<sequence>MRTNIQLDISSINDIHHTIDKIIFIADPSENYIFNSYPPFFILNEIHYQKILYKVQYFYRKYLLTYRNKGIAPTLNLIPSS</sequence>
<name>A0ABX8GQH8_9BACT</name>
<evidence type="ECO:0000313" key="1">
    <source>
        <dbReference type="EMBL" id="QWG05833.1"/>
    </source>
</evidence>
<organism evidence="1 2">
    <name type="scientific">Flammeovirga kamogawensis</name>
    <dbReference type="NCBI Taxonomy" id="373891"/>
    <lineage>
        <taxon>Bacteria</taxon>
        <taxon>Pseudomonadati</taxon>
        <taxon>Bacteroidota</taxon>
        <taxon>Cytophagia</taxon>
        <taxon>Cytophagales</taxon>
        <taxon>Flammeovirgaceae</taxon>
        <taxon>Flammeovirga</taxon>
    </lineage>
</organism>
<gene>
    <name evidence="1" type="ORF">KM029_10625</name>
</gene>
<dbReference type="RefSeq" id="WP_144073263.1">
    <property type="nucleotide sequence ID" value="NZ_CP076128.1"/>
</dbReference>
<reference evidence="1 2" key="1">
    <citation type="submission" date="2021-05" db="EMBL/GenBank/DDBJ databases">
        <title>Comparative genomic studies on the polysaccharide-degrading batcterial strains of the Flammeovirga genus.</title>
        <authorList>
            <person name="Zewei F."/>
            <person name="Zheng Z."/>
            <person name="Yu L."/>
            <person name="Ruyue G."/>
            <person name="Yanhong M."/>
            <person name="Yuanyuan C."/>
            <person name="Jingyan G."/>
            <person name="Wenjun H."/>
        </authorList>
    </citation>
    <scope>NUCLEOTIDE SEQUENCE [LARGE SCALE GENOMIC DNA]</scope>
    <source>
        <strain evidence="1 2">YS10</strain>
    </source>
</reference>
<evidence type="ECO:0000313" key="2">
    <source>
        <dbReference type="Proteomes" id="UP000682802"/>
    </source>
</evidence>
<proteinExistence type="predicted"/>
<protein>
    <submittedName>
        <fullName evidence="1">Uncharacterized protein</fullName>
    </submittedName>
</protein>
<dbReference type="Proteomes" id="UP000682802">
    <property type="component" value="Chromosome 1"/>
</dbReference>
<keyword evidence="2" id="KW-1185">Reference proteome</keyword>
<accession>A0ABX8GQH8</accession>